<feature type="non-terminal residue" evidence="2">
    <location>
        <position position="1"/>
    </location>
</feature>
<feature type="transmembrane region" description="Helical" evidence="1">
    <location>
        <begin position="28"/>
        <end position="50"/>
    </location>
</feature>
<evidence type="ECO:0008006" key="4">
    <source>
        <dbReference type="Google" id="ProtNLM"/>
    </source>
</evidence>
<feature type="transmembrane region" description="Helical" evidence="1">
    <location>
        <begin position="103"/>
        <end position="125"/>
    </location>
</feature>
<evidence type="ECO:0000256" key="1">
    <source>
        <dbReference type="SAM" id="Phobius"/>
    </source>
</evidence>
<organism evidence="2 3">
    <name type="scientific">Candidatus Obscuribacter phosphatis</name>
    <dbReference type="NCBI Taxonomy" id="1906157"/>
    <lineage>
        <taxon>Bacteria</taxon>
        <taxon>Bacillati</taxon>
        <taxon>Candidatus Melainabacteria</taxon>
        <taxon>Candidatus Obscuribacterales</taxon>
        <taxon>Candidatus Obscuribacteraceae</taxon>
        <taxon>Candidatus Obscuribacter</taxon>
    </lineage>
</organism>
<sequence length="193" mass="20683">VSYFAVNDSNLFGSVQACIQLKKLSLRVWVAILAGLGTITAAVLSISGAAKSLEAIVSLNCVILPTATVVMLCEWWLSHRTGRGVFAGALDTHVRSDRVYRPAALTALICGIAVGVLTSGAVPWLSFKFGIPSLQAWLAAAFVYIPLRLLELRSYTLRQCGLPASVDEMSCLEPPESELGVKQPALELSLREP</sequence>
<dbReference type="Proteomes" id="UP000664277">
    <property type="component" value="Unassembled WGS sequence"/>
</dbReference>
<comment type="caution">
    <text evidence="2">The sequence shown here is derived from an EMBL/GenBank/DDBJ whole genome shotgun (WGS) entry which is preliminary data.</text>
</comment>
<name>A0A8J7TNZ7_9BACT</name>
<evidence type="ECO:0000313" key="2">
    <source>
        <dbReference type="EMBL" id="MBN8662601.1"/>
    </source>
</evidence>
<dbReference type="Gene3D" id="1.10.4160.10">
    <property type="entry name" value="Hydantoin permease"/>
    <property type="match status" value="1"/>
</dbReference>
<keyword evidence="1" id="KW-0472">Membrane</keyword>
<gene>
    <name evidence="2" type="ORF">J0M35_19690</name>
</gene>
<proteinExistence type="predicted"/>
<dbReference type="AlphaFoldDB" id="A0A8J7TNZ7"/>
<evidence type="ECO:0000313" key="3">
    <source>
        <dbReference type="Proteomes" id="UP000664277"/>
    </source>
</evidence>
<feature type="transmembrane region" description="Helical" evidence="1">
    <location>
        <begin position="56"/>
        <end position="77"/>
    </location>
</feature>
<keyword evidence="1" id="KW-1133">Transmembrane helix</keyword>
<keyword evidence="1" id="KW-0812">Transmembrane</keyword>
<accession>A0A8J7TNZ7</accession>
<protein>
    <recommendedName>
        <fullName evidence="4">Cytosine permease</fullName>
    </recommendedName>
</protein>
<feature type="transmembrane region" description="Helical" evidence="1">
    <location>
        <begin position="131"/>
        <end position="150"/>
    </location>
</feature>
<dbReference type="EMBL" id="JAFLCK010000045">
    <property type="protein sequence ID" value="MBN8662601.1"/>
    <property type="molecule type" value="Genomic_DNA"/>
</dbReference>
<reference evidence="2" key="1">
    <citation type="submission" date="2021-02" db="EMBL/GenBank/DDBJ databases">
        <title>Genome-Resolved Metagenomics of a Microbial Community Performing Photosynthetic Biological Nutrient Removal.</title>
        <authorList>
            <person name="Mcdaniel E.A."/>
        </authorList>
    </citation>
    <scope>NUCLEOTIDE SEQUENCE</scope>
    <source>
        <strain evidence="2">UWPOB_OBS1</strain>
    </source>
</reference>